<reference evidence="1 2" key="1">
    <citation type="submission" date="2024-03" db="EMBL/GenBank/DDBJ databases">
        <title>Actinomycetospora sp. OC33-EN07, a novel actinomycete isolated from wild orchid (Aerides multiflora).</title>
        <authorList>
            <person name="Suriyachadkun C."/>
        </authorList>
    </citation>
    <scope>NUCLEOTIDE SEQUENCE [LARGE SCALE GENOMIC DNA]</scope>
    <source>
        <strain evidence="1 2">OC33-EN07</strain>
    </source>
</reference>
<evidence type="ECO:0000313" key="2">
    <source>
        <dbReference type="Proteomes" id="UP001369736"/>
    </source>
</evidence>
<dbReference type="RefSeq" id="WP_337704431.1">
    <property type="nucleotide sequence ID" value="NZ_JBBEGM010000007.1"/>
</dbReference>
<organism evidence="1 2">
    <name type="scientific">Actinomycetospora flava</name>
    <dbReference type="NCBI Taxonomy" id="3129232"/>
    <lineage>
        <taxon>Bacteria</taxon>
        <taxon>Bacillati</taxon>
        <taxon>Actinomycetota</taxon>
        <taxon>Actinomycetes</taxon>
        <taxon>Pseudonocardiales</taxon>
        <taxon>Pseudonocardiaceae</taxon>
        <taxon>Actinomycetospora</taxon>
    </lineage>
</organism>
<dbReference type="EMBL" id="JBBEGM010000007">
    <property type="protein sequence ID" value="MEJ2863070.1"/>
    <property type="molecule type" value="Genomic_DNA"/>
</dbReference>
<comment type="caution">
    <text evidence="1">The sequence shown here is derived from an EMBL/GenBank/DDBJ whole genome shotgun (WGS) entry which is preliminary data.</text>
</comment>
<sequence length="42" mass="4556">MQGSEIMHPADIGRGANQVLAELGAEQTHAVDEIEVRMPTPR</sequence>
<evidence type="ECO:0000313" key="1">
    <source>
        <dbReference type="EMBL" id="MEJ2863070.1"/>
    </source>
</evidence>
<keyword evidence="2" id="KW-1185">Reference proteome</keyword>
<accession>A0ABU8M8L1</accession>
<protein>
    <submittedName>
        <fullName evidence="1">Uncharacterized protein</fullName>
    </submittedName>
</protein>
<dbReference type="Proteomes" id="UP001369736">
    <property type="component" value="Unassembled WGS sequence"/>
</dbReference>
<name>A0ABU8M8L1_9PSEU</name>
<gene>
    <name evidence="1" type="ORF">WCD58_18015</name>
</gene>
<proteinExistence type="predicted"/>